<evidence type="ECO:0000256" key="5">
    <source>
        <dbReference type="ARBA" id="ARBA00022496"/>
    </source>
</evidence>
<dbReference type="InterPro" id="IPR036942">
    <property type="entry name" value="Beta-barrel_TonB_sf"/>
</dbReference>
<keyword evidence="10 15" id="KW-0798">TonB box</keyword>
<comment type="subcellular location">
    <subcellularLocation>
        <location evidence="1 14">Cell outer membrane</location>
        <topology evidence="1 14">Multi-pass membrane protein</topology>
    </subcellularLocation>
</comment>
<dbReference type="Pfam" id="PF07660">
    <property type="entry name" value="STN"/>
    <property type="match status" value="1"/>
</dbReference>
<organism evidence="18 19">
    <name type="scientific">Methylomonas defluvii</name>
    <dbReference type="NCBI Taxonomy" id="3045149"/>
    <lineage>
        <taxon>Bacteria</taxon>
        <taxon>Pseudomonadati</taxon>
        <taxon>Pseudomonadota</taxon>
        <taxon>Gammaproteobacteria</taxon>
        <taxon>Methylococcales</taxon>
        <taxon>Methylococcaceae</taxon>
        <taxon>Methylomonas</taxon>
    </lineage>
</organism>
<accession>A0ABU4UB31</accession>
<dbReference type="Gene3D" id="3.55.50.30">
    <property type="match status" value="1"/>
</dbReference>
<dbReference type="CDD" id="cd01347">
    <property type="entry name" value="ligand_gated_channel"/>
    <property type="match status" value="1"/>
</dbReference>
<evidence type="ECO:0000256" key="4">
    <source>
        <dbReference type="ARBA" id="ARBA00022452"/>
    </source>
</evidence>
<feature type="domain" description="Secretin/TonB short N-terminal" evidence="17">
    <location>
        <begin position="68"/>
        <end position="119"/>
    </location>
</feature>
<keyword evidence="3 14" id="KW-0813">Transport</keyword>
<protein>
    <submittedName>
        <fullName evidence="18">TonB-dependent receptor</fullName>
    </submittedName>
</protein>
<dbReference type="Proteomes" id="UP001284537">
    <property type="component" value="Unassembled WGS sequence"/>
</dbReference>
<evidence type="ECO:0000313" key="18">
    <source>
        <dbReference type="EMBL" id="MDX8126549.1"/>
    </source>
</evidence>
<evidence type="ECO:0000256" key="8">
    <source>
        <dbReference type="ARBA" id="ARBA00023004"/>
    </source>
</evidence>
<evidence type="ECO:0000256" key="1">
    <source>
        <dbReference type="ARBA" id="ARBA00004571"/>
    </source>
</evidence>
<dbReference type="InterPro" id="IPR000531">
    <property type="entry name" value="Beta-barrel_TonB"/>
</dbReference>
<evidence type="ECO:0000256" key="2">
    <source>
        <dbReference type="ARBA" id="ARBA00009810"/>
    </source>
</evidence>
<reference evidence="18 19" key="1">
    <citation type="submission" date="2023-11" db="EMBL/GenBank/DDBJ databases">
        <authorList>
            <person name="Ouyang M.-Y."/>
        </authorList>
    </citation>
    <scope>NUCLEOTIDE SEQUENCE [LARGE SCALE GENOMIC DNA]</scope>
    <source>
        <strain evidence="18 19">OY6</strain>
    </source>
</reference>
<keyword evidence="5" id="KW-0410">Iron transport</keyword>
<keyword evidence="6 14" id="KW-0812">Transmembrane</keyword>
<dbReference type="NCBIfam" id="TIGR01783">
    <property type="entry name" value="TonB-siderophor"/>
    <property type="match status" value="1"/>
</dbReference>
<keyword evidence="7 16" id="KW-0732">Signal</keyword>
<dbReference type="PANTHER" id="PTHR32552">
    <property type="entry name" value="FERRICHROME IRON RECEPTOR-RELATED"/>
    <property type="match status" value="1"/>
</dbReference>
<dbReference type="PROSITE" id="PS52016">
    <property type="entry name" value="TONB_DEPENDENT_REC_3"/>
    <property type="match status" value="1"/>
</dbReference>
<dbReference type="Gene3D" id="2.170.130.10">
    <property type="entry name" value="TonB-dependent receptor, plug domain"/>
    <property type="match status" value="1"/>
</dbReference>
<dbReference type="InterPro" id="IPR037066">
    <property type="entry name" value="Plug_dom_sf"/>
</dbReference>
<evidence type="ECO:0000256" key="13">
    <source>
        <dbReference type="ARBA" id="ARBA00023237"/>
    </source>
</evidence>
<dbReference type="Gene3D" id="2.40.170.20">
    <property type="entry name" value="TonB-dependent receptor, beta-barrel domain"/>
    <property type="match status" value="1"/>
</dbReference>
<keyword evidence="12 18" id="KW-0675">Receptor</keyword>
<dbReference type="PANTHER" id="PTHR32552:SF68">
    <property type="entry name" value="FERRICHROME OUTER MEMBRANE TRANSPORTER_PHAGE RECEPTOR"/>
    <property type="match status" value="1"/>
</dbReference>
<dbReference type="InterPro" id="IPR039426">
    <property type="entry name" value="TonB-dep_rcpt-like"/>
</dbReference>
<dbReference type="SMART" id="SM00965">
    <property type="entry name" value="STN"/>
    <property type="match status" value="1"/>
</dbReference>
<feature type="chain" id="PRO_5045292718" evidence="16">
    <location>
        <begin position="34"/>
        <end position="814"/>
    </location>
</feature>
<comment type="similarity">
    <text evidence="2 14 15">Belongs to the TonB-dependent receptor family.</text>
</comment>
<keyword evidence="19" id="KW-1185">Reference proteome</keyword>
<evidence type="ECO:0000256" key="6">
    <source>
        <dbReference type="ARBA" id="ARBA00022692"/>
    </source>
</evidence>
<evidence type="ECO:0000256" key="15">
    <source>
        <dbReference type="RuleBase" id="RU003357"/>
    </source>
</evidence>
<name>A0ABU4UB31_9GAMM</name>
<dbReference type="InterPro" id="IPR011662">
    <property type="entry name" value="Secretin/TonB_short_N"/>
</dbReference>
<dbReference type="Pfam" id="PF07715">
    <property type="entry name" value="Plug"/>
    <property type="match status" value="1"/>
</dbReference>
<evidence type="ECO:0000256" key="3">
    <source>
        <dbReference type="ARBA" id="ARBA00022448"/>
    </source>
</evidence>
<evidence type="ECO:0000256" key="11">
    <source>
        <dbReference type="ARBA" id="ARBA00023136"/>
    </source>
</evidence>
<sequence length="814" mass="89328">MYRLPPIPPAALRKLAMAIALALPAIRPLPVYAAETGQTDTPGATRTFNIPAQALTDALNAFIAASDWQVGFPAEIAQNARSSAVNGHFSPQQALDKLLQGTGIGYRLTGPGNVMLEKKAITEPQSAATLPPVTVTGKVSYADSDPRNPFYNRTIASSATKTDTPIMDTPLSIQVIPKAVLDDQQAIRVGDALRNVSGYFDSRGEEYVYDTAYLRGFATDSRQYIDGLRDLPQSHSLAMIDRVEVLKGPAGALYGRMEPGGLINYVTKRPLDTPYYSLQQQFGSFDLYRTLADASGPINKDGSLLYRVNMEYLSSNSYIDVVNKERGFIAPSLTWKISPRTQLDLDFRYHDVNGPTTFGVPAVGNRPANLPISRFIGERATDDGDSSLLYGGLSLSHAFSDKWKLNAKVGYNYEHQFSAGTFINTLDEATGDASLFYSDYDYTEDSIQGIVNLTGNFKTFGLEHTLTVGGDLYKTDGRTNSSYFLCDTCGTSFPSPINIFQPITYDRPGINLAAETSSPVSTSRTSWWGLYIQDQVTIAEDWHLLFGTRYDQAHSSSDGADVTDDGEFSPRAGLLYRPLNWLSLYTNYVKAMNAANTSRLIPGSQRRPEMSEGWEAGVKGEWWDGKLNAGLTYYELTKKNISHSAADAALAAQGFNVLVGEGRSQGIELDVSGRITEFWSLIASYSFTRTMFTKDVTDIQGKQFANVPEQAASLWSKYDFAGLGWQGFWTGAGVYLAGERQGDRANSFQLPGYARVDAALGYAFNAGPSKISLQFNVDNLLDKRYYSASTWETRSFGSQPGMPRTFLGSVKVEF</sequence>
<proteinExistence type="inferred from homology"/>
<evidence type="ECO:0000256" key="9">
    <source>
        <dbReference type="ARBA" id="ARBA00023065"/>
    </source>
</evidence>
<evidence type="ECO:0000256" key="10">
    <source>
        <dbReference type="ARBA" id="ARBA00023077"/>
    </source>
</evidence>
<dbReference type="SUPFAM" id="SSF56935">
    <property type="entry name" value="Porins"/>
    <property type="match status" value="1"/>
</dbReference>
<keyword evidence="4 14" id="KW-1134">Transmembrane beta strand</keyword>
<dbReference type="RefSeq" id="WP_319960711.1">
    <property type="nucleotide sequence ID" value="NZ_JAXARY010000003.1"/>
</dbReference>
<keyword evidence="11 14" id="KW-0472">Membrane</keyword>
<evidence type="ECO:0000313" key="19">
    <source>
        <dbReference type="Proteomes" id="UP001284537"/>
    </source>
</evidence>
<dbReference type="InterPro" id="IPR010105">
    <property type="entry name" value="TonB_sidphr_rcpt"/>
</dbReference>
<dbReference type="EMBL" id="JAXARY010000003">
    <property type="protein sequence ID" value="MDX8126549.1"/>
    <property type="molecule type" value="Genomic_DNA"/>
</dbReference>
<keyword evidence="9" id="KW-0406">Ion transport</keyword>
<comment type="caution">
    <text evidence="18">The sequence shown here is derived from an EMBL/GenBank/DDBJ whole genome shotgun (WGS) entry which is preliminary data.</text>
</comment>
<evidence type="ECO:0000256" key="16">
    <source>
        <dbReference type="SAM" id="SignalP"/>
    </source>
</evidence>
<dbReference type="InterPro" id="IPR012910">
    <property type="entry name" value="Plug_dom"/>
</dbReference>
<evidence type="ECO:0000259" key="17">
    <source>
        <dbReference type="SMART" id="SM00965"/>
    </source>
</evidence>
<evidence type="ECO:0000256" key="7">
    <source>
        <dbReference type="ARBA" id="ARBA00022729"/>
    </source>
</evidence>
<feature type="signal peptide" evidence="16">
    <location>
        <begin position="1"/>
        <end position="33"/>
    </location>
</feature>
<dbReference type="Pfam" id="PF00593">
    <property type="entry name" value="TonB_dep_Rec_b-barrel"/>
    <property type="match status" value="1"/>
</dbReference>
<keyword evidence="8" id="KW-0408">Iron</keyword>
<keyword evidence="13 14" id="KW-0998">Cell outer membrane</keyword>
<evidence type="ECO:0000256" key="14">
    <source>
        <dbReference type="PROSITE-ProRule" id="PRU01360"/>
    </source>
</evidence>
<gene>
    <name evidence="18" type="ORF">QLH52_04600</name>
</gene>
<evidence type="ECO:0000256" key="12">
    <source>
        <dbReference type="ARBA" id="ARBA00023170"/>
    </source>
</evidence>